<reference evidence="3" key="3">
    <citation type="submission" date="2022-01" db="EMBL/GenBank/DDBJ databases">
        <authorList>
            <person name="Rubenstein D.R."/>
        </authorList>
    </citation>
    <scope>NUCLEOTIDE SEQUENCE</scope>
    <source>
        <strain evidence="3">SS15</strain>
        <tissue evidence="3">Liver</tissue>
    </source>
</reference>
<accession>A0A835TLY7</accession>
<dbReference type="PANTHER" id="PTHR12420">
    <property type="entry name" value="PHD FINGER PROTEIN"/>
    <property type="match status" value="1"/>
</dbReference>
<evidence type="ECO:0000256" key="1">
    <source>
        <dbReference type="SAM" id="MobiDB-lite"/>
    </source>
</evidence>
<sequence>YFATLLAWQESEHVVFMGFLPIYAPCSQAGGKGALLCLRPERGHHLVLRGKLQHVSYCSEHHPEQDVQVIPGTKCPICMKPVEDRMSYGTMVCPACKRAWFHRDCIQVGAMPSALGISITGDTGQHQGLTGPGEQRDTIRDVPQMQLLHLQHQVLNQPVWSRRHQDRSRRTAARPDRPKCRETQSGMSRRINCAHQRCQVFHRRVYHMR</sequence>
<evidence type="ECO:0000313" key="3">
    <source>
        <dbReference type="EMBL" id="KAI1239871.1"/>
    </source>
</evidence>
<gene>
    <name evidence="3" type="ORF">IHE44_0011307</name>
    <name evidence="2" type="ORF">IHE44_011736</name>
</gene>
<feature type="compositionally biased region" description="Basic residues" evidence="1">
    <location>
        <begin position="161"/>
        <end position="172"/>
    </location>
</feature>
<organism evidence="2">
    <name type="scientific">Lamprotornis superbus</name>
    <dbReference type="NCBI Taxonomy" id="245042"/>
    <lineage>
        <taxon>Eukaryota</taxon>
        <taxon>Metazoa</taxon>
        <taxon>Chordata</taxon>
        <taxon>Craniata</taxon>
        <taxon>Vertebrata</taxon>
        <taxon>Euteleostomi</taxon>
        <taxon>Archelosauria</taxon>
        <taxon>Archosauria</taxon>
        <taxon>Dinosauria</taxon>
        <taxon>Saurischia</taxon>
        <taxon>Theropoda</taxon>
        <taxon>Coelurosauria</taxon>
        <taxon>Aves</taxon>
        <taxon>Neognathae</taxon>
        <taxon>Neoaves</taxon>
        <taxon>Telluraves</taxon>
        <taxon>Australaves</taxon>
        <taxon>Passeriformes</taxon>
        <taxon>Sturnidae</taxon>
        <taxon>Lamprotornis</taxon>
    </lineage>
</organism>
<dbReference type="EMBL" id="JADDUC010000549">
    <property type="protein sequence ID" value="KAG0113116.1"/>
    <property type="molecule type" value="Genomic_DNA"/>
</dbReference>
<feature type="region of interest" description="Disordered" evidence="1">
    <location>
        <begin position="158"/>
        <end position="185"/>
    </location>
</feature>
<reference evidence="2" key="1">
    <citation type="submission" date="2020-10" db="EMBL/GenBank/DDBJ databases">
        <title>Feather gene expression reveals the developmental basis of iridescence in African starlings.</title>
        <authorList>
            <person name="Rubenstein D.R."/>
        </authorList>
    </citation>
    <scope>NUCLEOTIDE SEQUENCE</scope>
    <source>
        <strain evidence="2">SS15</strain>
        <tissue evidence="2">Liver</tissue>
    </source>
</reference>
<dbReference type="GO" id="GO:0005634">
    <property type="term" value="C:nucleus"/>
    <property type="evidence" value="ECO:0007669"/>
    <property type="project" value="TreeGrafter"/>
</dbReference>
<reference evidence="3 4" key="2">
    <citation type="journal article" date="2021" name="J. Hered.">
        <title>Feather Gene Expression Elucidates the Developmental Basis of Plumage Iridescence in African Starlings.</title>
        <authorList>
            <person name="Rubenstein D.R."/>
            <person name="Corvelo A."/>
            <person name="MacManes M.D."/>
            <person name="Maia R."/>
            <person name="Narzisi G."/>
            <person name="Rousaki A."/>
            <person name="Vandenabeele P."/>
            <person name="Shawkey M.D."/>
            <person name="Solomon J."/>
        </authorList>
    </citation>
    <scope>NUCLEOTIDE SEQUENCE [LARGE SCALE GENOMIC DNA]</scope>
    <source>
        <strain evidence="3">SS15</strain>
    </source>
</reference>
<dbReference type="EMBL" id="JADDUC020000004">
    <property type="protein sequence ID" value="KAI1239871.1"/>
    <property type="molecule type" value="Genomic_DNA"/>
</dbReference>
<dbReference type="AlphaFoldDB" id="A0A835TLY7"/>
<name>A0A835TLY7_9PASS</name>
<comment type="caution">
    <text evidence="2">The sequence shown here is derived from an EMBL/GenBank/DDBJ whole genome shotgun (WGS) entry which is preliminary data.</text>
</comment>
<feature type="non-terminal residue" evidence="2">
    <location>
        <position position="1"/>
    </location>
</feature>
<dbReference type="OrthoDB" id="512616at2759"/>
<feature type="compositionally biased region" description="Basic and acidic residues" evidence="1">
    <location>
        <begin position="173"/>
        <end position="182"/>
    </location>
</feature>
<evidence type="ECO:0000313" key="2">
    <source>
        <dbReference type="EMBL" id="KAG0113116.1"/>
    </source>
</evidence>
<proteinExistence type="predicted"/>
<evidence type="ECO:0000313" key="4">
    <source>
        <dbReference type="Proteomes" id="UP000618051"/>
    </source>
</evidence>
<protein>
    <submittedName>
        <fullName evidence="2">Uncharacterized protein</fullName>
    </submittedName>
</protein>
<dbReference type="PANTHER" id="PTHR12420:SF47">
    <property type="entry name" value="PHD FINGER PROTEIN 7"/>
    <property type="match status" value="1"/>
</dbReference>
<dbReference type="InterPro" id="IPR051188">
    <property type="entry name" value="PHD-type_Zinc_Finger"/>
</dbReference>
<dbReference type="Proteomes" id="UP000618051">
    <property type="component" value="Unassembled WGS sequence"/>
</dbReference>
<keyword evidence="4" id="KW-1185">Reference proteome</keyword>